<sequence length="233" mass="26172">MGKRKAPHEFSENPSILKERWRLASLSGQRELYEAWKRADAHVILRRIDKEKKTVPYQSASDGRRKLIIDRIKEQFSQELYLSKMNYTPPESHRFRSSGPRPATISVPEQVDWSTQTDPLQIAVADAADSGIDLNTNGGVYDASISYPSAESNDQDIDDFNDNPNHGAMDSYGDGPEDSNHNLCQADESRREASSPQEPNIDAPSRVHPLISVDDLLPGTLERWKELARATIA</sequence>
<evidence type="ECO:0000256" key="1">
    <source>
        <dbReference type="SAM" id="MobiDB-lite"/>
    </source>
</evidence>
<keyword evidence="3" id="KW-1185">Reference proteome</keyword>
<gene>
    <name evidence="2" type="ORF">BT63DRAFT_457033</name>
</gene>
<name>A0A6A6U6E7_9PEZI</name>
<dbReference type="EMBL" id="MU004237">
    <property type="protein sequence ID" value="KAF2667732.1"/>
    <property type="molecule type" value="Genomic_DNA"/>
</dbReference>
<organism evidence="2 3">
    <name type="scientific">Microthyrium microscopicum</name>
    <dbReference type="NCBI Taxonomy" id="703497"/>
    <lineage>
        <taxon>Eukaryota</taxon>
        <taxon>Fungi</taxon>
        <taxon>Dikarya</taxon>
        <taxon>Ascomycota</taxon>
        <taxon>Pezizomycotina</taxon>
        <taxon>Dothideomycetes</taxon>
        <taxon>Dothideomycetes incertae sedis</taxon>
        <taxon>Microthyriales</taxon>
        <taxon>Microthyriaceae</taxon>
        <taxon>Microthyrium</taxon>
    </lineage>
</organism>
<dbReference type="AlphaFoldDB" id="A0A6A6U6E7"/>
<accession>A0A6A6U6E7</accession>
<evidence type="ECO:0000313" key="2">
    <source>
        <dbReference type="EMBL" id="KAF2667732.1"/>
    </source>
</evidence>
<proteinExistence type="predicted"/>
<evidence type="ECO:0000313" key="3">
    <source>
        <dbReference type="Proteomes" id="UP000799302"/>
    </source>
</evidence>
<dbReference type="Proteomes" id="UP000799302">
    <property type="component" value="Unassembled WGS sequence"/>
</dbReference>
<reference evidence="2" key="1">
    <citation type="journal article" date="2020" name="Stud. Mycol.">
        <title>101 Dothideomycetes genomes: a test case for predicting lifestyles and emergence of pathogens.</title>
        <authorList>
            <person name="Haridas S."/>
            <person name="Albert R."/>
            <person name="Binder M."/>
            <person name="Bloem J."/>
            <person name="Labutti K."/>
            <person name="Salamov A."/>
            <person name="Andreopoulos B."/>
            <person name="Baker S."/>
            <person name="Barry K."/>
            <person name="Bills G."/>
            <person name="Bluhm B."/>
            <person name="Cannon C."/>
            <person name="Castanera R."/>
            <person name="Culley D."/>
            <person name="Daum C."/>
            <person name="Ezra D."/>
            <person name="Gonzalez J."/>
            <person name="Henrissat B."/>
            <person name="Kuo A."/>
            <person name="Liang C."/>
            <person name="Lipzen A."/>
            <person name="Lutzoni F."/>
            <person name="Magnuson J."/>
            <person name="Mondo S."/>
            <person name="Nolan M."/>
            <person name="Ohm R."/>
            <person name="Pangilinan J."/>
            <person name="Park H.-J."/>
            <person name="Ramirez L."/>
            <person name="Alfaro M."/>
            <person name="Sun H."/>
            <person name="Tritt A."/>
            <person name="Yoshinaga Y."/>
            <person name="Zwiers L.-H."/>
            <person name="Turgeon B."/>
            <person name="Goodwin S."/>
            <person name="Spatafora J."/>
            <person name="Crous P."/>
            <person name="Grigoriev I."/>
        </authorList>
    </citation>
    <scope>NUCLEOTIDE SEQUENCE</scope>
    <source>
        <strain evidence="2">CBS 115976</strain>
    </source>
</reference>
<protein>
    <submittedName>
        <fullName evidence="2">Uncharacterized protein</fullName>
    </submittedName>
</protein>
<feature type="region of interest" description="Disordered" evidence="1">
    <location>
        <begin position="145"/>
        <end position="207"/>
    </location>
</feature>